<dbReference type="AlphaFoldDB" id="A0A090I9I9"/>
<evidence type="ECO:0000256" key="2">
    <source>
        <dbReference type="ARBA" id="ARBA00005254"/>
    </source>
</evidence>
<name>A0A090I9I9_9GAMM</name>
<dbReference type="Gene3D" id="1.10.12.10">
    <property type="entry name" value="Lyase 2-enoyl-coa Hydratase, Chain A, domain 2"/>
    <property type="match status" value="1"/>
</dbReference>
<evidence type="ECO:0000313" key="6">
    <source>
        <dbReference type="Proteomes" id="UP000183794"/>
    </source>
</evidence>
<dbReference type="KEGG" id="mvs:MVIS_0565"/>
<keyword evidence="3" id="KW-0576">Peroxisome</keyword>
<keyword evidence="4" id="KW-0413">Isomerase</keyword>
<dbReference type="SUPFAM" id="SSF52096">
    <property type="entry name" value="ClpP/crotonase"/>
    <property type="match status" value="1"/>
</dbReference>
<organism evidence="5 6">
    <name type="scientific">Moritella viscosa</name>
    <dbReference type="NCBI Taxonomy" id="80854"/>
    <lineage>
        <taxon>Bacteria</taxon>
        <taxon>Pseudomonadati</taxon>
        <taxon>Pseudomonadota</taxon>
        <taxon>Gammaproteobacteria</taxon>
        <taxon>Alteromonadales</taxon>
        <taxon>Moritellaceae</taxon>
        <taxon>Moritella</taxon>
    </lineage>
</organism>
<dbReference type="EMBL" id="FPLD01000007">
    <property type="protein sequence ID" value="SGY83362.1"/>
    <property type="molecule type" value="Genomic_DNA"/>
</dbReference>
<dbReference type="InterPro" id="IPR001753">
    <property type="entry name" value="Enoyl-CoA_hydra/iso"/>
</dbReference>
<reference evidence="5 6" key="1">
    <citation type="submission" date="2016-11" db="EMBL/GenBank/DDBJ databases">
        <authorList>
            <person name="Jaros S."/>
            <person name="Januszkiewicz K."/>
            <person name="Wedrychowicz H."/>
        </authorList>
    </citation>
    <scope>NUCLEOTIDE SEQUENCE [LARGE SCALE GENOMIC DNA]</scope>
    <source>
        <strain evidence="5">NVI 5450</strain>
    </source>
</reference>
<dbReference type="RefSeq" id="WP_045109014.1">
    <property type="nucleotide sequence ID" value="NZ_CAWRBC010000063.1"/>
</dbReference>
<dbReference type="GO" id="GO:0004165">
    <property type="term" value="F:delta(3)-delta(2)-enoyl-CoA isomerase activity"/>
    <property type="evidence" value="ECO:0007669"/>
    <property type="project" value="UniProtKB-ARBA"/>
</dbReference>
<dbReference type="CDD" id="cd06558">
    <property type="entry name" value="crotonase-like"/>
    <property type="match status" value="1"/>
</dbReference>
<dbReference type="PANTHER" id="PTHR43684:SF1">
    <property type="entry name" value="ENOYL-COA DELTA ISOMERASE 2"/>
    <property type="match status" value="1"/>
</dbReference>
<protein>
    <submittedName>
        <fullName evidence="5">Putative enoyl-coa hydratase protein</fullName>
    </submittedName>
</protein>
<dbReference type="PANTHER" id="PTHR43684">
    <property type="match status" value="1"/>
</dbReference>
<evidence type="ECO:0000313" key="5">
    <source>
        <dbReference type="EMBL" id="SGY83362.1"/>
    </source>
</evidence>
<gene>
    <name evidence="5" type="ORF">NVI5450_0267</name>
</gene>
<proteinExistence type="inferred from homology"/>
<dbReference type="PATRIC" id="fig|80854.5.peg.594"/>
<dbReference type="HOGENOM" id="CLU_009834_7_2_6"/>
<comment type="similarity">
    <text evidence="2">Belongs to the enoyl-CoA hydratase/isomerase family.</text>
</comment>
<comment type="subcellular location">
    <subcellularLocation>
        <location evidence="1">Peroxisome</location>
    </subcellularLocation>
</comment>
<evidence type="ECO:0000256" key="1">
    <source>
        <dbReference type="ARBA" id="ARBA00004275"/>
    </source>
</evidence>
<evidence type="ECO:0000256" key="3">
    <source>
        <dbReference type="ARBA" id="ARBA00023140"/>
    </source>
</evidence>
<dbReference type="Pfam" id="PF00378">
    <property type="entry name" value="ECH_1"/>
    <property type="match status" value="1"/>
</dbReference>
<accession>A0A090I9I9</accession>
<dbReference type="Gene3D" id="3.90.226.10">
    <property type="entry name" value="2-enoyl-CoA Hydratase, Chain A, domain 1"/>
    <property type="match status" value="1"/>
</dbReference>
<dbReference type="Proteomes" id="UP000183794">
    <property type="component" value="Unassembled WGS sequence"/>
</dbReference>
<sequence>MATYLLTQLNEQGVLTLTLNRLNKLNAFNSTFYTELTEAFSQADTNPAVRVVILRGSENCFCAGNDMADFMNGMDFSKDQPLVQYMLTLLHFTKPVIAAAAGPAVGIGTTMLMHCDLVYLAENTVLRLPFTDLAAVPEYAASLILPRMAGHQRASEMMLLADKFDAQTALEIGLANKVLPADELFAMAEKSALKLAAKAPASLRNTKKLMKAELISQIEKVIHIELAHFSTALESEESKEAVSAFMQKRKPDFSRFN</sequence>
<dbReference type="InterPro" id="IPR051053">
    <property type="entry name" value="ECH/Chromodomain_protein"/>
</dbReference>
<dbReference type="InterPro" id="IPR029045">
    <property type="entry name" value="ClpP/crotonase-like_dom_sf"/>
</dbReference>
<evidence type="ECO:0000256" key="4">
    <source>
        <dbReference type="ARBA" id="ARBA00023235"/>
    </source>
</evidence>
<dbReference type="OrthoDB" id="9797151at2"/>
<dbReference type="InterPro" id="IPR014748">
    <property type="entry name" value="Enoyl-CoA_hydra_C"/>
</dbReference>
<dbReference type="STRING" id="80854.MVIS_0565"/>